<dbReference type="NCBIfam" id="TIGR00275">
    <property type="entry name" value="aminoacetone oxidase family FAD-binding enzyme"/>
    <property type="match status" value="1"/>
</dbReference>
<keyword evidence="2" id="KW-0285">Flavoprotein</keyword>
<dbReference type="InterPro" id="IPR057661">
    <property type="entry name" value="RsdA/BaiN/AoA(So)_Rossmann"/>
</dbReference>
<dbReference type="SUPFAM" id="SSF160996">
    <property type="entry name" value="HI0933 insert domain-like"/>
    <property type="match status" value="1"/>
</dbReference>
<dbReference type="Pfam" id="PF03486">
    <property type="entry name" value="HI0933_like"/>
    <property type="match status" value="1"/>
</dbReference>
<sequence>MPSFDYDAIIAGAGAAGLMAAIHAAERGRRVLILEKGKKPGVKILMSGGTRCNITHDCDTRGIVQAFGPNGKFLHSALAGLGPRETVAFFNGEGVATKVEDTGKVFPVSDRALDVLDALLKRLARSGAALALNEPVKDIEPHPEGGFRVSTPARTLTAERVLVTTGGKSYPGCGTTGDGYAVAQKFGHTIVPLRPALVPLTVQPAWIGELRGITIPDVNLKVLPAEGKALAHRRGSVLFAHFGLTGPAPLDVSRAVSGHERPSALTLEADFLPTDPEQTFDAFLRTESLASGKKQLAGVLAEKLPRRLADQFLALCGLAADRRAAALAKPDRLKLVAAVKRLRLPLRGTLGFEKAEVTAGGVDLDEVDSRTMQSKRRPGLYFAGEVLDLDGWIGGYNFQSAWSTGLLAGKQL</sequence>
<evidence type="ECO:0000259" key="4">
    <source>
        <dbReference type="Pfam" id="PF03486"/>
    </source>
</evidence>
<dbReference type="RefSeq" id="WP_171471554.1">
    <property type="nucleotide sequence ID" value="NZ_CP053452.2"/>
</dbReference>
<dbReference type="Proteomes" id="UP000503447">
    <property type="component" value="Chromosome"/>
</dbReference>
<evidence type="ECO:0000256" key="2">
    <source>
        <dbReference type="ARBA" id="ARBA00022630"/>
    </source>
</evidence>
<protein>
    <submittedName>
        <fullName evidence="6">Aminoacetone oxidase family FAD-binding enzyme</fullName>
    </submittedName>
</protein>
<accession>A0A6M5YR80</accession>
<dbReference type="PRINTS" id="PR00411">
    <property type="entry name" value="PNDRDTASEI"/>
</dbReference>
<organism evidence="6 7">
    <name type="scientific">Frigoriglobus tundricola</name>
    <dbReference type="NCBI Taxonomy" id="2774151"/>
    <lineage>
        <taxon>Bacteria</taxon>
        <taxon>Pseudomonadati</taxon>
        <taxon>Planctomycetota</taxon>
        <taxon>Planctomycetia</taxon>
        <taxon>Gemmatales</taxon>
        <taxon>Gemmataceae</taxon>
        <taxon>Frigoriglobus</taxon>
    </lineage>
</organism>
<name>A0A6M5YR80_9BACT</name>
<feature type="domain" description="RsdA/BaiN/AoA(So)-like insert" evidence="5">
    <location>
        <begin position="194"/>
        <end position="357"/>
    </location>
</feature>
<dbReference type="InterPro" id="IPR036188">
    <property type="entry name" value="FAD/NAD-bd_sf"/>
</dbReference>
<keyword evidence="3" id="KW-0274">FAD</keyword>
<dbReference type="SUPFAM" id="SSF51905">
    <property type="entry name" value="FAD/NAD(P)-binding domain"/>
    <property type="match status" value="1"/>
</dbReference>
<dbReference type="InterPro" id="IPR023166">
    <property type="entry name" value="BaiN-like_dom_sf"/>
</dbReference>
<dbReference type="PANTHER" id="PTHR42887:SF2">
    <property type="entry name" value="OS12G0638800 PROTEIN"/>
    <property type="match status" value="1"/>
</dbReference>
<gene>
    <name evidence="6" type="ORF">FTUN_3410</name>
</gene>
<evidence type="ECO:0000256" key="1">
    <source>
        <dbReference type="ARBA" id="ARBA00001974"/>
    </source>
</evidence>
<evidence type="ECO:0000256" key="3">
    <source>
        <dbReference type="ARBA" id="ARBA00022827"/>
    </source>
</evidence>
<dbReference type="Gene3D" id="3.50.50.60">
    <property type="entry name" value="FAD/NAD(P)-binding domain"/>
    <property type="match status" value="1"/>
</dbReference>
<dbReference type="AlphaFoldDB" id="A0A6M5YR80"/>
<feature type="domain" description="RsdA/BaiN/AoA(So)-like Rossmann fold-like" evidence="4">
    <location>
        <begin position="7"/>
        <end position="410"/>
    </location>
</feature>
<dbReference type="Gene3D" id="1.10.8.260">
    <property type="entry name" value="HI0933 insert domain-like"/>
    <property type="match status" value="1"/>
</dbReference>
<dbReference type="Gene3D" id="2.40.30.10">
    <property type="entry name" value="Translation factors"/>
    <property type="match status" value="1"/>
</dbReference>
<dbReference type="InterPro" id="IPR004792">
    <property type="entry name" value="BaiN-like"/>
</dbReference>
<evidence type="ECO:0000313" key="6">
    <source>
        <dbReference type="EMBL" id="QJW95856.1"/>
    </source>
</evidence>
<dbReference type="EMBL" id="CP053452">
    <property type="protein sequence ID" value="QJW95856.1"/>
    <property type="molecule type" value="Genomic_DNA"/>
</dbReference>
<evidence type="ECO:0000313" key="7">
    <source>
        <dbReference type="Proteomes" id="UP000503447"/>
    </source>
</evidence>
<dbReference type="InterPro" id="IPR055178">
    <property type="entry name" value="RsdA/BaiN/AoA(So)-like_dom"/>
</dbReference>
<dbReference type="PANTHER" id="PTHR42887">
    <property type="entry name" value="OS12G0638800 PROTEIN"/>
    <property type="match status" value="1"/>
</dbReference>
<dbReference type="Pfam" id="PF22780">
    <property type="entry name" value="HI0933_like_1st"/>
    <property type="match status" value="1"/>
</dbReference>
<proteinExistence type="predicted"/>
<keyword evidence="7" id="KW-1185">Reference proteome</keyword>
<evidence type="ECO:0000259" key="5">
    <source>
        <dbReference type="Pfam" id="PF22780"/>
    </source>
</evidence>
<reference evidence="7" key="1">
    <citation type="submission" date="2020-05" db="EMBL/GenBank/DDBJ databases">
        <title>Frigoriglobus tundricola gen. nov., sp. nov., a psychrotolerant cellulolytic planctomycete of the family Gemmataceae with two divergent copies of 16S rRNA gene.</title>
        <authorList>
            <person name="Kulichevskaya I.S."/>
            <person name="Ivanova A.A."/>
            <person name="Naumoff D.G."/>
            <person name="Beletsky A.V."/>
            <person name="Rijpstra W.I.C."/>
            <person name="Sinninghe Damste J.S."/>
            <person name="Mardanov A.V."/>
            <person name="Ravin N.V."/>
            <person name="Dedysh S.N."/>
        </authorList>
    </citation>
    <scope>NUCLEOTIDE SEQUENCE [LARGE SCALE GENOMIC DNA]</scope>
    <source>
        <strain evidence="7">PL17</strain>
    </source>
</reference>
<dbReference type="KEGG" id="ftj:FTUN_3410"/>
<comment type="cofactor">
    <cofactor evidence="1">
        <name>FAD</name>
        <dbReference type="ChEBI" id="CHEBI:57692"/>
    </cofactor>
</comment>